<name>A0A8K0T092_9HYPO</name>
<comment type="caution">
    <text evidence="2">The sequence shown here is derived from an EMBL/GenBank/DDBJ whole genome shotgun (WGS) entry which is preliminary data.</text>
</comment>
<proteinExistence type="predicted"/>
<protein>
    <submittedName>
        <fullName evidence="2">Uncharacterized protein</fullName>
    </submittedName>
</protein>
<reference evidence="2" key="1">
    <citation type="journal article" date="2021" name="Nat. Commun.">
        <title>Genetic determinants of endophytism in the Arabidopsis root mycobiome.</title>
        <authorList>
            <person name="Mesny F."/>
            <person name="Miyauchi S."/>
            <person name="Thiergart T."/>
            <person name="Pickel B."/>
            <person name="Atanasova L."/>
            <person name="Karlsson M."/>
            <person name="Huettel B."/>
            <person name="Barry K.W."/>
            <person name="Haridas S."/>
            <person name="Chen C."/>
            <person name="Bauer D."/>
            <person name="Andreopoulos W."/>
            <person name="Pangilinan J."/>
            <person name="LaButti K."/>
            <person name="Riley R."/>
            <person name="Lipzen A."/>
            <person name="Clum A."/>
            <person name="Drula E."/>
            <person name="Henrissat B."/>
            <person name="Kohler A."/>
            <person name="Grigoriev I.V."/>
            <person name="Martin F.M."/>
            <person name="Hacquard S."/>
        </authorList>
    </citation>
    <scope>NUCLEOTIDE SEQUENCE</scope>
    <source>
        <strain evidence="2">MPI-CAGE-CH-0235</strain>
    </source>
</reference>
<dbReference type="OrthoDB" id="5402392at2759"/>
<evidence type="ECO:0000256" key="1">
    <source>
        <dbReference type="SAM" id="MobiDB-lite"/>
    </source>
</evidence>
<evidence type="ECO:0000313" key="2">
    <source>
        <dbReference type="EMBL" id="KAH7326556.1"/>
    </source>
</evidence>
<keyword evidence="3" id="KW-1185">Reference proteome</keyword>
<feature type="region of interest" description="Disordered" evidence="1">
    <location>
        <begin position="478"/>
        <end position="499"/>
    </location>
</feature>
<organism evidence="2 3">
    <name type="scientific">Stachybotrys elegans</name>
    <dbReference type="NCBI Taxonomy" id="80388"/>
    <lineage>
        <taxon>Eukaryota</taxon>
        <taxon>Fungi</taxon>
        <taxon>Dikarya</taxon>
        <taxon>Ascomycota</taxon>
        <taxon>Pezizomycotina</taxon>
        <taxon>Sordariomycetes</taxon>
        <taxon>Hypocreomycetidae</taxon>
        <taxon>Hypocreales</taxon>
        <taxon>Stachybotryaceae</taxon>
        <taxon>Stachybotrys</taxon>
    </lineage>
</organism>
<dbReference type="Proteomes" id="UP000813444">
    <property type="component" value="Unassembled WGS sequence"/>
</dbReference>
<accession>A0A8K0T092</accession>
<gene>
    <name evidence="2" type="ORF">B0I35DRAFT_423024</name>
</gene>
<dbReference type="AlphaFoldDB" id="A0A8K0T092"/>
<dbReference type="EMBL" id="JAGPNK010000002">
    <property type="protein sequence ID" value="KAH7326556.1"/>
    <property type="molecule type" value="Genomic_DNA"/>
</dbReference>
<sequence length="517" mass="57186">MADQPQIIRTFQDGLKPYIKPREQVNYIRRVLALHLAANANGGAISYPWSLAEGSEANPVTSDLKGYQKEFVEALRAHTAARRQFDEVCGATGAGAPKDEKQDSPSEALEDRIGVLKLRQKQARLAEVESHFNLLVAKPAGTHGFLEPDQILDGVAPLPSVPKEVVNSLVAEQSRPQVSIKDRLNQLDKTVLRAKLLLKQQEHLLRSAKERSARKAAAYSHAERHEALSATRNELIAWIETELGKASTDGADEHHEENAYTRADRLTKNQSTVMEQLSEIKIKYQRYLACRRAVLSLVSERPQAPTAPSLQPGSPASLDGQSMLPIEYLLTPYIERLLSNSTALKSLITQKSHINAALAKQGTDISQSNRHLADESQLLPKYPMKDPSRRRSIIRDEVPAKTSGKLDLSNQIRPWVYAADSAKIATLEAVMENVEGGQVSLEGFMKNIELIDQMLGLSNAQDVRNKEASEEDVWLSAASAKDSKVRKHTDATTQPQADNDIWSKVNGKLGLISRSDK</sequence>
<feature type="region of interest" description="Disordered" evidence="1">
    <location>
        <begin position="365"/>
        <end position="390"/>
    </location>
</feature>
<evidence type="ECO:0000313" key="3">
    <source>
        <dbReference type="Proteomes" id="UP000813444"/>
    </source>
</evidence>